<evidence type="ECO:0000313" key="1">
    <source>
        <dbReference type="EnsemblPlants" id="TraesCS3A02G194900.1"/>
    </source>
</evidence>
<dbReference type="Gramene" id="TraesNOR3A03G01409090.1">
    <property type="protein sequence ID" value="TraesNOR3A03G01409090.1"/>
    <property type="gene ID" value="TraesNOR3A03G01409090"/>
</dbReference>
<dbReference type="Gramene" id="TraesJUL3A03G01400640.1">
    <property type="protein sequence ID" value="TraesJUL3A03G01400640.1"/>
    <property type="gene ID" value="TraesJUL3A03G01400640"/>
</dbReference>
<dbReference type="Gramene" id="TraesCS3A02G194900.1">
    <property type="protein sequence ID" value="TraesCS3A02G194900.1"/>
    <property type="gene ID" value="TraesCS3A02G194900"/>
</dbReference>
<dbReference type="Gramene" id="TraesJAG3A03G01397770.1">
    <property type="protein sequence ID" value="TraesJAG3A03G01397770.1"/>
    <property type="gene ID" value="TraesJAG3A03G01397770"/>
</dbReference>
<dbReference type="Gramene" id="TraesWEE_scaffold_006498_01G000100.1">
    <property type="protein sequence ID" value="TraesWEE_scaffold_006498_01G000100.1"/>
    <property type="gene ID" value="TraesWEE_scaffold_006498_01G000100"/>
</dbReference>
<dbReference type="Gramene" id="TraesLAC3A03G01332570.1">
    <property type="protein sequence ID" value="TraesLAC3A03G01332570.1"/>
    <property type="gene ID" value="TraesLAC3A03G01332570"/>
</dbReference>
<dbReference type="Gramene" id="TraesCS3A03G0480900.1">
    <property type="protein sequence ID" value="TraesCS3A03G0480900.1.CDS"/>
    <property type="gene ID" value="TraesCS3A03G0480900"/>
</dbReference>
<dbReference type="Gramene" id="TraesSYM3A03G01410550.1">
    <property type="protein sequence ID" value="TraesSYM3A03G01410550.1"/>
    <property type="gene ID" value="TraesSYM3A03G01410550"/>
</dbReference>
<dbReference type="Gramene" id="TraesARI3A03G01408980.1">
    <property type="protein sequence ID" value="TraesARI3A03G01408980.1"/>
    <property type="gene ID" value="TraesARI3A03G01408980"/>
</dbReference>
<organism evidence="1">
    <name type="scientific">Triticum aestivum</name>
    <name type="common">Wheat</name>
    <dbReference type="NCBI Taxonomy" id="4565"/>
    <lineage>
        <taxon>Eukaryota</taxon>
        <taxon>Viridiplantae</taxon>
        <taxon>Streptophyta</taxon>
        <taxon>Embryophyta</taxon>
        <taxon>Tracheophyta</taxon>
        <taxon>Spermatophyta</taxon>
        <taxon>Magnoliopsida</taxon>
        <taxon>Liliopsida</taxon>
        <taxon>Poales</taxon>
        <taxon>Poaceae</taxon>
        <taxon>BOP clade</taxon>
        <taxon>Pooideae</taxon>
        <taxon>Triticodae</taxon>
        <taxon>Triticeae</taxon>
        <taxon>Triticinae</taxon>
        <taxon>Triticum</taxon>
    </lineage>
</organism>
<dbReference type="Gramene" id="TraesSTA3A03G01379820.1">
    <property type="protein sequence ID" value="TraesSTA3A03G01379820.1"/>
    <property type="gene ID" value="TraesSTA3A03G01379820"/>
</dbReference>
<name>A0A3B6EER8_WHEAT</name>
<dbReference type="AlphaFoldDB" id="A0A3B6EER8"/>
<sequence>MRTAAPLAIAGIPLEPVDPRKMESMDDGKERRLPRGDLDAATAIASYSPGTYNVLNKSMFIPSKFHLHVSLVFDVVAAAMVDDNNSLVASEATSQQNLYEWFVLPSLIYKLLRSGAWSRALSRGGLCRRALGYGREGAEELCIRGWRDRRSYPSHWCLTGQMISKACDSIFRPNSHSAVSHSTHSSMLGVDGSLMLAQLETARSRGREAIMLKKTPAP</sequence>
<dbReference type="Proteomes" id="UP000019116">
    <property type="component" value="Chromosome 3A"/>
</dbReference>
<dbReference type="Gramene" id="TraesLDM3A03G01390260.1">
    <property type="protein sequence ID" value="TraesLDM3A03G01390260.1"/>
    <property type="gene ID" value="TraesLDM3A03G01390260"/>
</dbReference>
<evidence type="ECO:0000313" key="2">
    <source>
        <dbReference type="Proteomes" id="UP000019116"/>
    </source>
</evidence>
<reference evidence="1" key="2">
    <citation type="submission" date="2018-10" db="UniProtKB">
        <authorList>
            <consortium name="EnsemblPlants"/>
        </authorList>
    </citation>
    <scope>IDENTIFICATION</scope>
</reference>
<protein>
    <submittedName>
        <fullName evidence="1">Uncharacterized protein</fullName>
    </submittedName>
</protein>
<dbReference type="Gramene" id="TraesCAD_scaffold_018105_01G000100.1">
    <property type="protein sequence ID" value="TraesCAD_scaffold_018105_01G000100.1"/>
    <property type="gene ID" value="TraesCAD_scaffold_018105_01G000100"/>
</dbReference>
<reference evidence="1" key="1">
    <citation type="submission" date="2018-08" db="EMBL/GenBank/DDBJ databases">
        <authorList>
            <person name="Rossello M."/>
        </authorList>
    </citation>
    <scope>NUCLEOTIDE SEQUENCE [LARGE SCALE GENOMIC DNA]</scope>
    <source>
        <strain evidence="1">cv. Chinese Spring</strain>
    </source>
</reference>
<dbReference type="EnsemblPlants" id="TraesCS3A02G194900.1">
    <property type="protein sequence ID" value="TraesCS3A02G194900.1"/>
    <property type="gene ID" value="TraesCS3A02G194900"/>
</dbReference>
<keyword evidence="2" id="KW-1185">Reference proteome</keyword>
<proteinExistence type="predicted"/>
<dbReference type="Gramene" id="TraesCLE_scaffold_006251_01G000100.1">
    <property type="protein sequence ID" value="TraesCLE_scaffold_006251_01G000100.1"/>
    <property type="gene ID" value="TraesCLE_scaffold_006251_01G000100"/>
</dbReference>
<accession>A0A3B6EER8</accession>
<dbReference type="Gramene" id="TraesMAC3A03G01387090.1">
    <property type="protein sequence ID" value="TraesMAC3A03G01387090.1"/>
    <property type="gene ID" value="TraesMAC3A03G01387090"/>
</dbReference>